<dbReference type="PANTHER" id="PTHR22572">
    <property type="entry name" value="SUGAR-1-PHOSPHATE GUANYL TRANSFERASE"/>
    <property type="match status" value="1"/>
</dbReference>
<evidence type="ECO:0000313" key="4">
    <source>
        <dbReference type="EMBL" id="CAB4593009.1"/>
    </source>
</evidence>
<dbReference type="SUPFAM" id="SSF53448">
    <property type="entry name" value="Nucleotide-diphospho-sugar transferases"/>
    <property type="match status" value="1"/>
</dbReference>
<dbReference type="EMBL" id="CAEZXH010000108">
    <property type="protein sequence ID" value="CAB4693599.1"/>
    <property type="molecule type" value="Genomic_DNA"/>
</dbReference>
<dbReference type="InterPro" id="IPR050486">
    <property type="entry name" value="Mannose-1P_guanyltransferase"/>
</dbReference>
<name>A0A6J6P3W0_9ZZZZ</name>
<protein>
    <submittedName>
        <fullName evidence="5">Unannotated protein</fullName>
    </submittedName>
</protein>
<dbReference type="EMBL" id="CAEZUJ010000007">
    <property type="protein sequence ID" value="CAB4593009.1"/>
    <property type="molecule type" value="Genomic_DNA"/>
</dbReference>
<dbReference type="CDD" id="cd04181">
    <property type="entry name" value="NTP_transferase"/>
    <property type="match status" value="1"/>
</dbReference>
<accession>A0A6J6P3W0</accession>
<dbReference type="InterPro" id="IPR011004">
    <property type="entry name" value="Trimer_LpxA-like_sf"/>
</dbReference>
<reference evidence="5" key="1">
    <citation type="submission" date="2020-05" db="EMBL/GenBank/DDBJ databases">
        <authorList>
            <person name="Chiriac C."/>
            <person name="Salcher M."/>
            <person name="Ghai R."/>
            <person name="Kavagutti S V."/>
        </authorList>
    </citation>
    <scope>NUCLEOTIDE SEQUENCE</scope>
</reference>
<proteinExistence type="inferred from homology"/>
<evidence type="ECO:0000259" key="2">
    <source>
        <dbReference type="Pfam" id="PF00483"/>
    </source>
</evidence>
<dbReference type="SUPFAM" id="SSF51161">
    <property type="entry name" value="Trimeric LpxA-like enzymes"/>
    <property type="match status" value="1"/>
</dbReference>
<organism evidence="5">
    <name type="scientific">freshwater metagenome</name>
    <dbReference type="NCBI Taxonomy" id="449393"/>
    <lineage>
        <taxon>unclassified sequences</taxon>
        <taxon>metagenomes</taxon>
        <taxon>ecological metagenomes</taxon>
    </lineage>
</organism>
<feature type="domain" description="Mannose-1-phosphate guanyltransferase C-terminal" evidence="3">
    <location>
        <begin position="253"/>
        <end position="341"/>
    </location>
</feature>
<evidence type="ECO:0000313" key="5">
    <source>
        <dbReference type="EMBL" id="CAB4693599.1"/>
    </source>
</evidence>
<comment type="similarity">
    <text evidence="1">Belongs to the transferase hexapeptide repeat family.</text>
</comment>
<dbReference type="Gene3D" id="2.160.10.10">
    <property type="entry name" value="Hexapeptide repeat proteins"/>
    <property type="match status" value="1"/>
</dbReference>
<evidence type="ECO:0000313" key="6">
    <source>
        <dbReference type="EMBL" id="CAB4767918.1"/>
    </source>
</evidence>
<evidence type="ECO:0000256" key="1">
    <source>
        <dbReference type="ARBA" id="ARBA00007274"/>
    </source>
</evidence>
<dbReference type="InterPro" id="IPR005835">
    <property type="entry name" value="NTP_transferase_dom"/>
</dbReference>
<sequence length="345" mass="36250">MSNKKSEAILLVGGRGTRLAPLTDAIAKPMLPVGGVPFIAHQIAQAQAAGIHKIILATSYLAQTFTDYFGDGSDFGVELIYAVEETALGTGGAIRNAAEFLSGAPDSSIVIFNGDVLSGHDLPGQIKAHESSNADVTLYLTQVKDARAYGCVPCDQSGRVLDFLEKMENPVTDLINAGCYIFKRSIIDQIPANKVVSVERETFPQLLKSGANIRGFIDNSYWLDVGTPQALLTASRDLVLGKISSPAVVNQIKDCVISPTATIDATAKISGGATIGDLVTVAADVEIIGSIISSGSQIAANSQIKNSILGRSVKVGVSAQIFGSVLADEEKIAENTILRQETGLF</sequence>
<dbReference type="Pfam" id="PF25087">
    <property type="entry name" value="GMPPB_C"/>
    <property type="match status" value="1"/>
</dbReference>
<dbReference type="EMBL" id="CAEZZS010000003">
    <property type="protein sequence ID" value="CAB4767918.1"/>
    <property type="molecule type" value="Genomic_DNA"/>
</dbReference>
<dbReference type="InterPro" id="IPR056729">
    <property type="entry name" value="GMPPB_C"/>
</dbReference>
<dbReference type="EMBL" id="CAFBLI010000062">
    <property type="protein sequence ID" value="CAB4869802.1"/>
    <property type="molecule type" value="Genomic_DNA"/>
</dbReference>
<dbReference type="AlphaFoldDB" id="A0A6J6P3W0"/>
<evidence type="ECO:0000313" key="7">
    <source>
        <dbReference type="EMBL" id="CAB4869802.1"/>
    </source>
</evidence>
<feature type="domain" description="Nucleotidyl transferase" evidence="2">
    <location>
        <begin position="8"/>
        <end position="238"/>
    </location>
</feature>
<dbReference type="InterPro" id="IPR029044">
    <property type="entry name" value="Nucleotide-diphossugar_trans"/>
</dbReference>
<dbReference type="Gene3D" id="3.90.550.10">
    <property type="entry name" value="Spore Coat Polysaccharide Biosynthesis Protein SpsA, Chain A"/>
    <property type="match status" value="1"/>
</dbReference>
<dbReference type="Pfam" id="PF00483">
    <property type="entry name" value="NTP_transferase"/>
    <property type="match status" value="1"/>
</dbReference>
<evidence type="ECO:0000259" key="3">
    <source>
        <dbReference type="Pfam" id="PF25087"/>
    </source>
</evidence>
<gene>
    <name evidence="4" type="ORF">UFOPK1811_00286</name>
    <name evidence="5" type="ORF">UFOPK2360_01275</name>
    <name evidence="6" type="ORF">UFOPK2922_00161</name>
    <name evidence="7" type="ORF">UFOPK3306_00865</name>
</gene>